<feature type="domain" description="Methyltransferase" evidence="1">
    <location>
        <begin position="53"/>
        <end position="147"/>
    </location>
</feature>
<dbReference type="EMBL" id="LT594323">
    <property type="protein sequence ID" value="SBT40131.1"/>
    <property type="molecule type" value="Genomic_DNA"/>
</dbReference>
<organism evidence="2 3">
    <name type="scientific">Micromonospora auratinigra</name>
    <dbReference type="NCBI Taxonomy" id="261654"/>
    <lineage>
        <taxon>Bacteria</taxon>
        <taxon>Bacillati</taxon>
        <taxon>Actinomycetota</taxon>
        <taxon>Actinomycetes</taxon>
        <taxon>Micromonosporales</taxon>
        <taxon>Micromonosporaceae</taxon>
        <taxon>Micromonospora</taxon>
    </lineage>
</organism>
<proteinExistence type="predicted"/>
<dbReference type="Gene3D" id="3.40.50.150">
    <property type="entry name" value="Vaccinia Virus protein VP39"/>
    <property type="match status" value="1"/>
</dbReference>
<accession>A0A1A8Z8D7</accession>
<dbReference type="InterPro" id="IPR029063">
    <property type="entry name" value="SAM-dependent_MTases_sf"/>
</dbReference>
<dbReference type="GO" id="GO:0008168">
    <property type="term" value="F:methyltransferase activity"/>
    <property type="evidence" value="ECO:0007669"/>
    <property type="project" value="UniProtKB-KW"/>
</dbReference>
<gene>
    <name evidence="2" type="ORF">GA0070611_1143</name>
</gene>
<dbReference type="STRING" id="261654.GA0070611_1143"/>
<dbReference type="PATRIC" id="fig|261654.4.peg.1171"/>
<keyword evidence="2" id="KW-0808">Transferase</keyword>
<dbReference type="RefSeq" id="WP_091658565.1">
    <property type="nucleotide sequence ID" value="NZ_LT594323.1"/>
</dbReference>
<dbReference type="GO" id="GO:0032259">
    <property type="term" value="P:methylation"/>
    <property type="evidence" value="ECO:0007669"/>
    <property type="project" value="UniProtKB-KW"/>
</dbReference>
<evidence type="ECO:0000313" key="2">
    <source>
        <dbReference type="EMBL" id="SBT40131.1"/>
    </source>
</evidence>
<keyword evidence="2" id="KW-0830">Ubiquinone</keyword>
<dbReference type="CDD" id="cd02440">
    <property type="entry name" value="AdoMet_MTases"/>
    <property type="match status" value="1"/>
</dbReference>
<evidence type="ECO:0000259" key="1">
    <source>
        <dbReference type="Pfam" id="PF13649"/>
    </source>
</evidence>
<keyword evidence="2" id="KW-0489">Methyltransferase</keyword>
<dbReference type="Proteomes" id="UP000199385">
    <property type="component" value="Chromosome I"/>
</dbReference>
<evidence type="ECO:0000313" key="3">
    <source>
        <dbReference type="Proteomes" id="UP000199385"/>
    </source>
</evidence>
<dbReference type="PANTHER" id="PTHR43591:SF24">
    <property type="entry name" value="2-METHOXY-6-POLYPRENYL-1,4-BENZOQUINOL METHYLASE, MITOCHONDRIAL"/>
    <property type="match status" value="1"/>
</dbReference>
<dbReference type="PANTHER" id="PTHR43591">
    <property type="entry name" value="METHYLTRANSFERASE"/>
    <property type="match status" value="1"/>
</dbReference>
<name>A0A1A8Z8D7_9ACTN</name>
<dbReference type="InterPro" id="IPR041698">
    <property type="entry name" value="Methyltransf_25"/>
</dbReference>
<dbReference type="SUPFAM" id="SSF53335">
    <property type="entry name" value="S-adenosyl-L-methionine-dependent methyltransferases"/>
    <property type="match status" value="1"/>
</dbReference>
<sequence length="225" mass="24603">MNRHHPHQEHQHGILIQDARRYEWAARIGMWGRRRQVYDGLVALAGIGPGDRVLDVGCGTGYLTRRAARAVGPIGVAVGIDPSASVIGYAATRSPANCTFQVAGAQALPHPDGTFDAVVSSLAIHHLPPDEQVTALREMRRVLRPGGRLLIADFRAEPRHHRLAGLFVGLARRARRHHPMPDLAGLIREAGFTPTGAGDRWPALHYVQARRPDDDVSVATEHSRP</sequence>
<dbReference type="AlphaFoldDB" id="A0A1A8Z8D7"/>
<protein>
    <submittedName>
        <fullName evidence="2">Ubiquinone/menaquinone biosynthesis C-methylase UbiE</fullName>
    </submittedName>
</protein>
<dbReference type="Pfam" id="PF13649">
    <property type="entry name" value="Methyltransf_25"/>
    <property type="match status" value="1"/>
</dbReference>
<reference evidence="3" key="1">
    <citation type="submission" date="2016-06" db="EMBL/GenBank/DDBJ databases">
        <authorList>
            <person name="Varghese N."/>
            <person name="Submissions Spin"/>
        </authorList>
    </citation>
    <scope>NUCLEOTIDE SEQUENCE [LARGE SCALE GENOMIC DNA]</scope>
    <source>
        <strain evidence="3">DSM 44815</strain>
    </source>
</reference>
<keyword evidence="3" id="KW-1185">Reference proteome</keyword>
<dbReference type="OrthoDB" id="9808140at2"/>